<dbReference type="OrthoDB" id="283883at2759"/>
<dbReference type="AlphaFoldDB" id="A0A5B7ELU0"/>
<proteinExistence type="predicted"/>
<dbReference type="EMBL" id="VSRR010002999">
    <property type="protein sequence ID" value="MPC34166.1"/>
    <property type="molecule type" value="Genomic_DNA"/>
</dbReference>
<evidence type="ECO:0000313" key="2">
    <source>
        <dbReference type="EMBL" id="MPC34166.1"/>
    </source>
</evidence>
<organism evidence="2 3">
    <name type="scientific">Portunus trituberculatus</name>
    <name type="common">Swimming crab</name>
    <name type="synonym">Neptunus trituberculatus</name>
    <dbReference type="NCBI Taxonomy" id="210409"/>
    <lineage>
        <taxon>Eukaryota</taxon>
        <taxon>Metazoa</taxon>
        <taxon>Ecdysozoa</taxon>
        <taxon>Arthropoda</taxon>
        <taxon>Crustacea</taxon>
        <taxon>Multicrustacea</taxon>
        <taxon>Malacostraca</taxon>
        <taxon>Eumalacostraca</taxon>
        <taxon>Eucarida</taxon>
        <taxon>Decapoda</taxon>
        <taxon>Pleocyemata</taxon>
        <taxon>Brachyura</taxon>
        <taxon>Eubrachyura</taxon>
        <taxon>Portunoidea</taxon>
        <taxon>Portunidae</taxon>
        <taxon>Portuninae</taxon>
        <taxon>Portunus</taxon>
    </lineage>
</organism>
<dbReference type="InterPro" id="IPR036390">
    <property type="entry name" value="WH_DNA-bd_sf"/>
</dbReference>
<evidence type="ECO:0000313" key="3">
    <source>
        <dbReference type="Proteomes" id="UP000324222"/>
    </source>
</evidence>
<dbReference type="PANTHER" id="PTHR12806:SF0">
    <property type="entry name" value="VACUOLAR-SORTING PROTEIN SNF8"/>
    <property type="match status" value="1"/>
</dbReference>
<dbReference type="Gene3D" id="6.10.140.180">
    <property type="match status" value="1"/>
</dbReference>
<dbReference type="InterPro" id="IPR016689">
    <property type="entry name" value="ESCRT-2_cplx_Snf8"/>
</dbReference>
<sequence>MKTLNNYGRCKMRRRAGVGAIQRQKIQQDKFKEKGSEIQENQLEQMTLQMEKFREHLEDFAAKHKNEIKKNPQFRKQFQEMCASIGVDPLASGKDETSRPLTYASDEIGMFNGRGTATGDDLGTSYLSMGSVVMASPSEFPDPTLE</sequence>
<dbReference type="InterPro" id="IPR040608">
    <property type="entry name" value="Snf8/Vps36"/>
</dbReference>
<dbReference type="GO" id="GO:0043328">
    <property type="term" value="P:protein transport to vacuole involved in ubiquitin-dependent protein catabolic process via the multivesicular body sorting pathway"/>
    <property type="evidence" value="ECO:0007669"/>
    <property type="project" value="TreeGrafter"/>
</dbReference>
<protein>
    <submittedName>
        <fullName evidence="2">Vacuolar-sorting protein SNF8</fullName>
    </submittedName>
</protein>
<reference evidence="2 3" key="1">
    <citation type="submission" date="2019-05" db="EMBL/GenBank/DDBJ databases">
        <title>Another draft genome of Portunus trituberculatus and its Hox gene families provides insights of decapod evolution.</title>
        <authorList>
            <person name="Jeong J.-H."/>
            <person name="Song I."/>
            <person name="Kim S."/>
            <person name="Choi T."/>
            <person name="Kim D."/>
            <person name="Ryu S."/>
            <person name="Kim W."/>
        </authorList>
    </citation>
    <scope>NUCLEOTIDE SEQUENCE [LARGE SCALE GENOMIC DNA]</scope>
    <source>
        <tissue evidence="2">Muscle</tissue>
    </source>
</reference>
<dbReference type="Pfam" id="PF04157">
    <property type="entry name" value="EAP30"/>
    <property type="match status" value="1"/>
</dbReference>
<keyword evidence="1" id="KW-0175">Coiled coil</keyword>
<keyword evidence="3" id="KW-1185">Reference proteome</keyword>
<dbReference type="GO" id="GO:0000814">
    <property type="term" value="C:ESCRT II complex"/>
    <property type="evidence" value="ECO:0007669"/>
    <property type="project" value="InterPro"/>
</dbReference>
<name>A0A5B7ELU0_PORTR</name>
<dbReference type="SUPFAM" id="SSF46785">
    <property type="entry name" value="Winged helix' DNA-binding domain"/>
    <property type="match status" value="1"/>
</dbReference>
<gene>
    <name evidence="2" type="primary">snf8</name>
    <name evidence="2" type="ORF">E2C01_027547</name>
</gene>
<feature type="coiled-coil region" evidence="1">
    <location>
        <begin position="36"/>
        <end position="63"/>
    </location>
</feature>
<comment type="caution">
    <text evidence="2">The sequence shown here is derived from an EMBL/GenBank/DDBJ whole genome shotgun (WGS) entry which is preliminary data.</text>
</comment>
<dbReference type="Proteomes" id="UP000324222">
    <property type="component" value="Unassembled WGS sequence"/>
</dbReference>
<evidence type="ECO:0000256" key="1">
    <source>
        <dbReference type="SAM" id="Coils"/>
    </source>
</evidence>
<accession>A0A5B7ELU0</accession>
<dbReference type="PANTHER" id="PTHR12806">
    <property type="entry name" value="EAP30 SUBUNIT OF ELL COMPLEX"/>
    <property type="match status" value="1"/>
</dbReference>